<dbReference type="InterPro" id="IPR058747">
    <property type="entry name" value="PglY_C"/>
</dbReference>
<dbReference type="InterPro" id="IPR058748">
    <property type="entry name" value="PglY_5th"/>
</dbReference>
<organism evidence="4 5">
    <name type="scientific">Lyngbya confervoides BDU141951</name>
    <dbReference type="NCBI Taxonomy" id="1574623"/>
    <lineage>
        <taxon>Bacteria</taxon>
        <taxon>Bacillati</taxon>
        <taxon>Cyanobacteriota</taxon>
        <taxon>Cyanophyceae</taxon>
        <taxon>Oscillatoriophycideae</taxon>
        <taxon>Oscillatoriales</taxon>
        <taxon>Microcoleaceae</taxon>
        <taxon>Lyngbya</taxon>
    </lineage>
</organism>
<reference evidence="4 5" key="1">
    <citation type="journal article" date="2015" name="Genome Announc.">
        <title>Draft Genome Sequence of Filamentous Marine Cyanobacterium Lyngbya confervoides Strain BDU141951.</title>
        <authorList>
            <person name="Chandrababunaidu M.M."/>
            <person name="Sen D."/>
            <person name="Tripathy S."/>
        </authorList>
    </citation>
    <scope>NUCLEOTIDE SEQUENCE [LARGE SCALE GENOMIC DNA]</scope>
    <source>
        <strain evidence="4 5">BDU141951</strain>
    </source>
</reference>
<evidence type="ECO:0008006" key="6">
    <source>
        <dbReference type="Google" id="ProtNLM"/>
    </source>
</evidence>
<feature type="domain" description="ATPase PglY 5th" evidence="2">
    <location>
        <begin position="839"/>
        <end position="938"/>
    </location>
</feature>
<dbReference type="EMBL" id="JTHE03000087">
    <property type="protein sequence ID" value="MCM1984071.1"/>
    <property type="molecule type" value="Genomic_DNA"/>
</dbReference>
<evidence type="ECO:0000313" key="5">
    <source>
        <dbReference type="Proteomes" id="UP000031561"/>
    </source>
</evidence>
<protein>
    <recommendedName>
        <fullName evidence="6">Phage resistance protein</fullName>
    </recommendedName>
</protein>
<dbReference type="Pfam" id="PF26382">
    <property type="entry name" value="BREX_PglY_6th"/>
    <property type="match status" value="1"/>
</dbReference>
<evidence type="ECO:0000259" key="3">
    <source>
        <dbReference type="Pfam" id="PF26382"/>
    </source>
</evidence>
<accession>A0ABD4T6I3</accession>
<feature type="region of interest" description="Disordered" evidence="1">
    <location>
        <begin position="1156"/>
        <end position="1179"/>
    </location>
</feature>
<dbReference type="RefSeq" id="WP_166283002.1">
    <property type="nucleotide sequence ID" value="NZ_JTHE03000087.1"/>
</dbReference>
<evidence type="ECO:0000313" key="4">
    <source>
        <dbReference type="EMBL" id="MCM1984071.1"/>
    </source>
</evidence>
<name>A0ABD4T6I3_9CYAN</name>
<gene>
    <name evidence="4" type="ORF">QQ91_0014705</name>
</gene>
<evidence type="ECO:0000256" key="1">
    <source>
        <dbReference type="SAM" id="MobiDB-lite"/>
    </source>
</evidence>
<evidence type="ECO:0000259" key="2">
    <source>
        <dbReference type="Pfam" id="PF26381"/>
    </source>
</evidence>
<feature type="domain" description="ATPase PglY C-terminal" evidence="3">
    <location>
        <begin position="981"/>
        <end position="1154"/>
    </location>
</feature>
<dbReference type="AlphaFoldDB" id="A0ABD4T6I3"/>
<sequence length="1239" mass="138007">MTLIKDLIEIPERLQKGDFVLKLTEGVTRAEATVKDYVVTPELKDCFDNALTFIQSAIQGNSSKASYLHGSFGSGKSHFMAVLNLILEGVPVAKSINALASVITKHNDWITGKKFLLVPYHMIGANNMESGILGGYVDFIRRHHPDAPIPGVYLAEGMFKDAQDLRQTMGDDVFFSKLSESSHGDSGWGELADAWNAERFEAAIQAGPGEEERSQLISALVKQFFGSYDIQAGAQGESFVSLDQGLSVISKHAKALGYDALILFLDELILWLASRATDLKFIHQEGQKLSKLVEAQLADRPIPIISFVARQRDLSELIGDSIPGAERLNFSDALKHWEGRFHRITLEDRNLPAIAEQRVLKCKNKAARDELNASFEQAAKVRETVMNTLLTSEGDREMFRKVYPFSPALVQTLIAVSSVLQRERTALKVMMQLLVDHRESLSLGDIVPVGDLFDVVAHGDEAFSPEMAIHFNNAKRLYQQKLLPELEKTHGRRDELEKLPLTDAKRKAFQNDDRLIKTLLLSALVPEVESLRGLNAERLSSLNHGTIRSPIPGRESQLVLQKCKTWAASVGEIRIGEEMSNPSISVQLSGVDTDSIIKQAEREDNRGNRIRLIRDMVFTQLQIKSAEQLEQTYEFIWKNTKRSCVVIFSNIRELPEASLENTDDRWKVIIDYPFDETTFSPKDDRQKCDAFLESHLEGTKTLCWIPSFFSEDARKDLGTLLVLDHVLTGERFSDYSNHLSPQDRQAAKSLLENQRSVLRQRVLKHLDAAYGIDIAPESLDTSTSMELNDQFVSLQSGFELQPPTVANLLGGLQNLLEQALAHEFPAAPEFGTDVSKSSQLQKVYQYITEAAQTADGRVAVERPHRSLMRDIANPLLLGEMGADATHFVLGQHWKTHFTKKGAEAGGNPKVSDLRQWMDEPKAMGLSKELQNLVILAYAEQTGRSFFRHNLPVDVTLKDIPSDCELREQKLPNEQDWKIALKRAQDIFSVSVSALRKASTVAELETKVQQKAQNSRESCQKYAEALQDSFAALNLDTNCDRVQTALTTCSLVTKIHSAQPKDMVQVLAEAAIATSEAAMAECLKESATLTGTLEGISWDIFQGIRDLTDDRQVEAKKILESLGQALRSDEHVMSLGAQLKQSQSQAVRLLAKQPPIVPTRKKSANPPAIEPPGKETKTNQKLSIQTIAEESQSNIGLHEAQTLLSQLGKDLKPGQNIRLNVSWIIEQSTEADADQEMPKS</sequence>
<dbReference type="Proteomes" id="UP000031561">
    <property type="component" value="Unassembled WGS sequence"/>
</dbReference>
<dbReference type="Pfam" id="PF26381">
    <property type="entry name" value="BREX_PglY_5th"/>
    <property type="match status" value="1"/>
</dbReference>
<proteinExistence type="predicted"/>
<keyword evidence="5" id="KW-1185">Reference proteome</keyword>
<comment type="caution">
    <text evidence="4">The sequence shown here is derived from an EMBL/GenBank/DDBJ whole genome shotgun (WGS) entry which is preliminary data.</text>
</comment>